<dbReference type="RefSeq" id="WP_013624509.1">
    <property type="nucleotide sequence ID" value="NC_015172.1"/>
</dbReference>
<dbReference type="HOGENOM" id="CLU_063861_0_0_9"/>
<name>F0SVT3_SYNGF</name>
<keyword evidence="1" id="KW-0812">Transmembrane</keyword>
<evidence type="ECO:0000256" key="1">
    <source>
        <dbReference type="SAM" id="Phobius"/>
    </source>
</evidence>
<dbReference type="STRING" id="645991.Sgly_1333"/>
<dbReference type="OrthoDB" id="2541898at2"/>
<accession>F0SVT3</accession>
<keyword evidence="1" id="KW-0472">Membrane</keyword>
<dbReference type="AlphaFoldDB" id="F0SVT3"/>
<dbReference type="Pfam" id="PF13786">
    <property type="entry name" value="DUF4179"/>
    <property type="match status" value="1"/>
</dbReference>
<sequence>MKDTKDIYEFFNDMDIDLNDFKEAEVDELEKARVKQMVRERVAKSTGESGSSGGGKKRKKRTFVAAAAAIAVMSVGLCGFGLAFPAYAKEVPIVGDIFRFLDGGRTGVYDLYTASALNLDMVKADNGIEVTLNQGVYDGRTLSLTYTIKTEKDFGEIPYLDSDINVGFFTQGVGGSEQLKKVGPGLYVGQSNYTFFSEKEQEDRDSISFRWRVSGITGRDENAGMDQNETTPCKLSYSATLKALDNEAVDIAENQDRAQNVTISLKRLSVTPINTILYYTEETPGYEASGNLVLDAGQVDWEIKDDLGNVYTYQENGGHGKIKGEVFQVENVLTLNRLDPKAKILFITPTLKLVQPQGGGVAIDENGKETALPYESLPEGTAAGEWPMKQIAVDISAVK</sequence>
<feature type="domain" description="DUF4179" evidence="2">
    <location>
        <begin position="57"/>
        <end position="149"/>
    </location>
</feature>
<keyword evidence="5" id="KW-1185">Reference proteome</keyword>
<protein>
    <recommendedName>
        <fullName evidence="6">DUF4179 domain-containing protein</fullName>
    </recommendedName>
</protein>
<evidence type="ECO:0000313" key="4">
    <source>
        <dbReference type="EMBL" id="ADY55639.1"/>
    </source>
</evidence>
<evidence type="ECO:0000259" key="3">
    <source>
        <dbReference type="Pfam" id="PF18705"/>
    </source>
</evidence>
<organism evidence="4 5">
    <name type="scientific">Syntrophobotulus glycolicus (strain DSM 8271 / FlGlyR)</name>
    <dbReference type="NCBI Taxonomy" id="645991"/>
    <lineage>
        <taxon>Bacteria</taxon>
        <taxon>Bacillati</taxon>
        <taxon>Bacillota</taxon>
        <taxon>Clostridia</taxon>
        <taxon>Eubacteriales</taxon>
        <taxon>Desulfitobacteriaceae</taxon>
        <taxon>Syntrophobotulus</taxon>
    </lineage>
</organism>
<reference evidence="5" key="2">
    <citation type="submission" date="2011-02" db="EMBL/GenBank/DDBJ databases">
        <title>The complete genome of Syntrophobotulus glycolicus DSM 8271.</title>
        <authorList>
            <person name="Lucas S."/>
            <person name="Copeland A."/>
            <person name="Lapidus A."/>
            <person name="Bruce D."/>
            <person name="Goodwin L."/>
            <person name="Pitluck S."/>
            <person name="Kyrpides N."/>
            <person name="Mavromatis K."/>
            <person name="Pagani I."/>
            <person name="Ivanova N."/>
            <person name="Mikhailova N."/>
            <person name="Chertkov O."/>
            <person name="Held B."/>
            <person name="Detter J.C."/>
            <person name="Tapia R."/>
            <person name="Han C."/>
            <person name="Land M."/>
            <person name="Hauser L."/>
            <person name="Markowitz V."/>
            <person name="Cheng J.-F."/>
            <person name="Hugenholtz P."/>
            <person name="Woyke T."/>
            <person name="Wu D."/>
            <person name="Spring S."/>
            <person name="Schroeder M."/>
            <person name="Brambilla E."/>
            <person name="Klenk H.-P."/>
            <person name="Eisen J.A."/>
        </authorList>
    </citation>
    <scope>NUCLEOTIDE SEQUENCE [LARGE SCALE GENOMIC DNA]</scope>
    <source>
        <strain evidence="5">DSM 8271 / FlGlyR</strain>
    </source>
</reference>
<dbReference type="Pfam" id="PF18705">
    <property type="entry name" value="DUF5643"/>
    <property type="match status" value="1"/>
</dbReference>
<gene>
    <name evidence="4" type="ordered locus">Sgly_1333</name>
</gene>
<dbReference type="EMBL" id="CP002547">
    <property type="protein sequence ID" value="ADY55639.1"/>
    <property type="molecule type" value="Genomic_DNA"/>
</dbReference>
<dbReference type="eggNOG" id="ENOG502ZBU2">
    <property type="taxonomic scope" value="Bacteria"/>
</dbReference>
<feature type="transmembrane region" description="Helical" evidence="1">
    <location>
        <begin position="63"/>
        <end position="84"/>
    </location>
</feature>
<dbReference type="KEGG" id="sgy:Sgly_1333"/>
<keyword evidence="1" id="KW-1133">Transmembrane helix</keyword>
<feature type="domain" description="DUF5643" evidence="3">
    <location>
        <begin position="250"/>
        <end position="368"/>
    </location>
</feature>
<evidence type="ECO:0000313" key="5">
    <source>
        <dbReference type="Proteomes" id="UP000007488"/>
    </source>
</evidence>
<evidence type="ECO:0008006" key="6">
    <source>
        <dbReference type="Google" id="ProtNLM"/>
    </source>
</evidence>
<dbReference type="Proteomes" id="UP000007488">
    <property type="component" value="Chromosome"/>
</dbReference>
<evidence type="ECO:0000259" key="2">
    <source>
        <dbReference type="Pfam" id="PF13786"/>
    </source>
</evidence>
<dbReference type="Gene3D" id="2.60.40.1630">
    <property type="entry name" value="bacillus anthracis domain"/>
    <property type="match status" value="1"/>
</dbReference>
<proteinExistence type="predicted"/>
<dbReference type="Gene3D" id="2.60.40.1640">
    <property type="entry name" value="Conserved domain protein"/>
    <property type="match status" value="1"/>
</dbReference>
<dbReference type="InterPro" id="IPR025436">
    <property type="entry name" value="DUF4179"/>
</dbReference>
<dbReference type="InterPro" id="IPR040680">
    <property type="entry name" value="DUF5643"/>
</dbReference>
<reference evidence="4 5" key="1">
    <citation type="journal article" date="2011" name="Stand. Genomic Sci.">
        <title>Complete genome sequence of Syntrophobotulus glycolicus type strain (FlGlyR).</title>
        <authorList>
            <person name="Han C."/>
            <person name="Mwirichia R."/>
            <person name="Chertkov O."/>
            <person name="Held B."/>
            <person name="Lapidus A."/>
            <person name="Nolan M."/>
            <person name="Lucas S."/>
            <person name="Hammon N."/>
            <person name="Deshpande S."/>
            <person name="Cheng J.F."/>
            <person name="Tapia R."/>
            <person name="Goodwin L."/>
            <person name="Pitluck S."/>
            <person name="Huntemann M."/>
            <person name="Liolios K."/>
            <person name="Ivanova N."/>
            <person name="Pagani I."/>
            <person name="Mavromatis K."/>
            <person name="Ovchinikova G."/>
            <person name="Pati A."/>
            <person name="Chen A."/>
            <person name="Palaniappan K."/>
            <person name="Land M."/>
            <person name="Hauser L."/>
            <person name="Brambilla E.M."/>
            <person name="Rohde M."/>
            <person name="Spring S."/>
            <person name="Sikorski J."/>
            <person name="Goker M."/>
            <person name="Woyke T."/>
            <person name="Bristow J."/>
            <person name="Eisen J.A."/>
            <person name="Markowitz V."/>
            <person name="Hugenholtz P."/>
            <person name="Kyrpides N.C."/>
            <person name="Klenk H.P."/>
            <person name="Detter J.C."/>
        </authorList>
    </citation>
    <scope>NUCLEOTIDE SEQUENCE [LARGE SCALE GENOMIC DNA]</scope>
    <source>
        <strain evidence="5">DSM 8271 / FlGlyR</strain>
    </source>
</reference>